<comment type="caution">
    <text evidence="1">The sequence shown here is derived from an EMBL/GenBank/DDBJ whole genome shotgun (WGS) entry which is preliminary data.</text>
</comment>
<dbReference type="Proteomes" id="UP000188320">
    <property type="component" value="Unassembled WGS sequence"/>
</dbReference>
<dbReference type="EMBL" id="LSSK01000017">
    <property type="protein sequence ID" value="OMH86118.1"/>
    <property type="molecule type" value="Genomic_DNA"/>
</dbReference>
<name>A0A1R1PYS6_ZANCU</name>
<reference evidence="2" key="1">
    <citation type="submission" date="2017-01" db="EMBL/GenBank/DDBJ databases">
        <authorList>
            <person name="Wang Y."/>
            <person name="White M."/>
            <person name="Kvist S."/>
            <person name="Moncalvo J.-M."/>
        </authorList>
    </citation>
    <scope>NUCLEOTIDE SEQUENCE [LARGE SCALE GENOMIC DNA]</scope>
    <source>
        <strain evidence="2">COL-18-3</strain>
    </source>
</reference>
<dbReference type="AlphaFoldDB" id="A0A1R1PYS6"/>
<accession>A0A1R1PYS6</accession>
<keyword evidence="2" id="KW-1185">Reference proteome</keyword>
<sequence>MDLLQQILFNDGYHIADCQFGEIRHMYELFHVYHVVRKACWTAAFGSLYQLPYTGSWLLLDEAKRSMLCGPHCHSTSFIELQQSLNQLLC</sequence>
<evidence type="ECO:0000313" key="1">
    <source>
        <dbReference type="EMBL" id="OMH86118.1"/>
    </source>
</evidence>
<proteinExistence type="predicted"/>
<protein>
    <submittedName>
        <fullName evidence="1">Uncharacterized protein</fullName>
    </submittedName>
</protein>
<organism evidence="1 2">
    <name type="scientific">Zancudomyces culisetae</name>
    <name type="common">Gut fungus</name>
    <name type="synonym">Smittium culisetae</name>
    <dbReference type="NCBI Taxonomy" id="1213189"/>
    <lineage>
        <taxon>Eukaryota</taxon>
        <taxon>Fungi</taxon>
        <taxon>Fungi incertae sedis</taxon>
        <taxon>Zoopagomycota</taxon>
        <taxon>Kickxellomycotina</taxon>
        <taxon>Harpellomycetes</taxon>
        <taxon>Harpellales</taxon>
        <taxon>Legeriomycetaceae</taxon>
        <taxon>Zancudomyces</taxon>
    </lineage>
</organism>
<evidence type="ECO:0000313" key="2">
    <source>
        <dbReference type="Proteomes" id="UP000188320"/>
    </source>
</evidence>
<gene>
    <name evidence="1" type="ORF">AX774_g349</name>
</gene>